<keyword evidence="4" id="KW-0539">Nucleus</keyword>
<sequence length="582" mass="65472">MIHTGSNLSGDHMGSAQQVDNVGDGKVLSPRIGTEYQAVIPPLLAGARLNDEDSEEKLKLPPWSLFEIHSFILGLYIFGKNLRFVKRFVGSKEMKEVLAFYYGDFYASDAYRRWSEWGKWKGKEFLYGVRIWELLSRLFPLVSNECQALLMQNSRKFLRKKISYQEYIFMLKDAVGLHMLIEAFGIEQRGKKDLTSTAFKPKSSDEDWSSLTPAQLLMYLISFRQLRKARINDKWKYFFWVAIWPRLSTRGWQSQQPQGCTRGRSQLTSLIFLEPPSSETCTNKCSSRLVKGTQYHVSVKTVLKTIASDPSALGLGNEEAADPNLPKKQVGRFLNPSTVSSSRNGMNFTIVDTSTLHGAEENKVSELRSLLDQPASLSPPSDLPSETEEDGKISVDTEMPNTADPACNQEELSCRIENLSDDDKFQCQSYLPSQREGQKFQVHPQNSSSTTYLEKGGPSGDNEGSVNEDFLDGEPSPGAAQSRIWIDLNAAYGSPHLGTDQPFISNTMQSTRDSCANKSSVVLETRQQQVEEVEVPEVGASVEEQQPIVNSQRHSTRSRPLTRKAWEALENDFGSTKRKRRG</sequence>
<evidence type="ECO:0000313" key="8">
    <source>
        <dbReference type="EMBL" id="KAK9945615.1"/>
    </source>
</evidence>
<keyword evidence="2" id="KW-0805">Transcription regulation</keyword>
<dbReference type="GO" id="GO:0005634">
    <property type="term" value="C:nucleus"/>
    <property type="evidence" value="ECO:0007669"/>
    <property type="project" value="UniProtKB-SubCell"/>
</dbReference>
<dbReference type="EMBL" id="JBEDUW010000002">
    <property type="protein sequence ID" value="KAK9945615.1"/>
    <property type="molecule type" value="Genomic_DNA"/>
</dbReference>
<feature type="region of interest" description="Disordered" evidence="5">
    <location>
        <begin position="371"/>
        <end position="405"/>
    </location>
</feature>
<protein>
    <recommendedName>
        <fullName evidence="10">SANT domain-containing protein</fullName>
    </recommendedName>
</protein>
<dbReference type="SUPFAM" id="SSF46689">
    <property type="entry name" value="Homeodomain-like"/>
    <property type="match status" value="1"/>
</dbReference>
<keyword evidence="9" id="KW-1185">Reference proteome</keyword>
<dbReference type="Pfam" id="PF25826">
    <property type="entry name" value="DUF7952"/>
    <property type="match status" value="1"/>
</dbReference>
<dbReference type="GO" id="GO:0003714">
    <property type="term" value="F:transcription corepressor activity"/>
    <property type="evidence" value="ECO:0007669"/>
    <property type="project" value="TreeGrafter"/>
</dbReference>
<accession>A0AAW1YC20</accession>
<feature type="region of interest" description="Disordered" evidence="5">
    <location>
        <begin position="435"/>
        <end position="479"/>
    </location>
</feature>
<evidence type="ECO:0000256" key="5">
    <source>
        <dbReference type="SAM" id="MobiDB-lite"/>
    </source>
</evidence>
<keyword evidence="3" id="KW-0804">Transcription</keyword>
<gene>
    <name evidence="8" type="ORF">M0R45_011121</name>
</gene>
<evidence type="ECO:0000259" key="7">
    <source>
        <dbReference type="Pfam" id="PF25826"/>
    </source>
</evidence>
<feature type="compositionally biased region" description="Polar residues" evidence="5">
    <location>
        <begin position="443"/>
        <end position="452"/>
    </location>
</feature>
<feature type="domain" description="DUF7952" evidence="7">
    <location>
        <begin position="63"/>
        <end position="186"/>
    </location>
</feature>
<evidence type="ECO:0000256" key="3">
    <source>
        <dbReference type="ARBA" id="ARBA00023163"/>
    </source>
</evidence>
<evidence type="ECO:0000256" key="2">
    <source>
        <dbReference type="ARBA" id="ARBA00023015"/>
    </source>
</evidence>
<dbReference type="InterPro" id="IPR009057">
    <property type="entry name" value="Homeodomain-like_sf"/>
</dbReference>
<organism evidence="8 9">
    <name type="scientific">Rubus argutus</name>
    <name type="common">Southern blackberry</name>
    <dbReference type="NCBI Taxonomy" id="59490"/>
    <lineage>
        <taxon>Eukaryota</taxon>
        <taxon>Viridiplantae</taxon>
        <taxon>Streptophyta</taxon>
        <taxon>Embryophyta</taxon>
        <taxon>Tracheophyta</taxon>
        <taxon>Spermatophyta</taxon>
        <taxon>Magnoliopsida</taxon>
        <taxon>eudicotyledons</taxon>
        <taxon>Gunneridae</taxon>
        <taxon>Pentapetalae</taxon>
        <taxon>rosids</taxon>
        <taxon>fabids</taxon>
        <taxon>Rosales</taxon>
        <taxon>Rosaceae</taxon>
        <taxon>Rosoideae</taxon>
        <taxon>Rosoideae incertae sedis</taxon>
        <taxon>Rubus</taxon>
    </lineage>
</organism>
<dbReference type="Proteomes" id="UP001457282">
    <property type="component" value="Unassembled WGS sequence"/>
</dbReference>
<proteinExistence type="predicted"/>
<evidence type="ECO:0008006" key="10">
    <source>
        <dbReference type="Google" id="ProtNLM"/>
    </source>
</evidence>
<name>A0AAW1YC20_RUBAR</name>
<dbReference type="AlphaFoldDB" id="A0AAW1YC20"/>
<comment type="subcellular location">
    <subcellularLocation>
        <location evidence="1">Nucleus</location>
    </subcellularLocation>
</comment>
<evidence type="ECO:0000256" key="4">
    <source>
        <dbReference type="ARBA" id="ARBA00023242"/>
    </source>
</evidence>
<feature type="compositionally biased region" description="Low complexity" evidence="5">
    <location>
        <begin position="371"/>
        <end position="384"/>
    </location>
</feature>
<evidence type="ECO:0000313" key="9">
    <source>
        <dbReference type="Proteomes" id="UP001457282"/>
    </source>
</evidence>
<dbReference type="PANTHER" id="PTHR13859">
    <property type="entry name" value="ATROPHIN-RELATED"/>
    <property type="match status" value="1"/>
</dbReference>
<comment type="caution">
    <text evidence="8">The sequence shown here is derived from an EMBL/GenBank/DDBJ whole genome shotgun (WGS) entry which is preliminary data.</text>
</comment>
<evidence type="ECO:0000256" key="1">
    <source>
        <dbReference type="ARBA" id="ARBA00004123"/>
    </source>
</evidence>
<dbReference type="InterPro" id="IPR056067">
    <property type="entry name" value="DUF7650"/>
</dbReference>
<feature type="region of interest" description="Disordered" evidence="5">
    <location>
        <begin position="312"/>
        <end position="338"/>
    </location>
</feature>
<dbReference type="Pfam" id="PF24662">
    <property type="entry name" value="DUF7650"/>
    <property type="match status" value="1"/>
</dbReference>
<dbReference type="InterPro" id="IPR057712">
    <property type="entry name" value="DUF7952"/>
</dbReference>
<reference evidence="8 9" key="1">
    <citation type="journal article" date="2023" name="G3 (Bethesda)">
        <title>A chromosome-length genome assembly and annotation of blackberry (Rubus argutus, cv. 'Hillquist').</title>
        <authorList>
            <person name="Bruna T."/>
            <person name="Aryal R."/>
            <person name="Dudchenko O."/>
            <person name="Sargent D.J."/>
            <person name="Mead D."/>
            <person name="Buti M."/>
            <person name="Cavallini A."/>
            <person name="Hytonen T."/>
            <person name="Andres J."/>
            <person name="Pham M."/>
            <person name="Weisz D."/>
            <person name="Mascagni F."/>
            <person name="Usai G."/>
            <person name="Natali L."/>
            <person name="Bassil N."/>
            <person name="Fernandez G.E."/>
            <person name="Lomsadze A."/>
            <person name="Armour M."/>
            <person name="Olukolu B."/>
            <person name="Poorten T."/>
            <person name="Britton C."/>
            <person name="Davik J."/>
            <person name="Ashrafi H."/>
            <person name="Aiden E.L."/>
            <person name="Borodovsky M."/>
            <person name="Worthington M."/>
        </authorList>
    </citation>
    <scope>NUCLEOTIDE SEQUENCE [LARGE SCALE GENOMIC DNA]</scope>
    <source>
        <strain evidence="8">PI 553951</strain>
    </source>
</reference>
<dbReference type="PANTHER" id="PTHR13859:SF11">
    <property type="entry name" value="GRUNGE, ISOFORM J"/>
    <property type="match status" value="1"/>
</dbReference>
<feature type="domain" description="DUF7650" evidence="6">
    <location>
        <begin position="217"/>
        <end position="310"/>
    </location>
</feature>
<evidence type="ECO:0000259" key="6">
    <source>
        <dbReference type="Pfam" id="PF24662"/>
    </source>
</evidence>